<dbReference type="SMART" id="SM00184">
    <property type="entry name" value="RING"/>
    <property type="match status" value="1"/>
</dbReference>
<dbReference type="PROSITE" id="PS50089">
    <property type="entry name" value="ZF_RING_2"/>
    <property type="match status" value="1"/>
</dbReference>
<dbReference type="InterPro" id="IPR001841">
    <property type="entry name" value="Znf_RING"/>
</dbReference>
<sequence>MGVPQQEHKVISSKIFARILFNVANNLPITVNILDITVVLLGAAQYHDIIDRVAIETILFVDEYRNRVNFIPASRSSIKSLKKTRLDSLEESVIRLIPSCAICLEDFAECTDQMVTTLPCKHQYHEGCIVQSLEISHLCPLCRYPMPIVETD</sequence>
<keyword evidence="5" id="KW-0862">Zinc</keyword>
<dbReference type="EC" id="2.3.2.27" evidence="2"/>
<dbReference type="GO" id="GO:0005737">
    <property type="term" value="C:cytoplasm"/>
    <property type="evidence" value="ECO:0007669"/>
    <property type="project" value="TreeGrafter"/>
</dbReference>
<evidence type="ECO:0000313" key="8">
    <source>
        <dbReference type="EMBL" id="PRQ58696.1"/>
    </source>
</evidence>
<dbReference type="Gene3D" id="3.30.40.10">
    <property type="entry name" value="Zinc/RING finger domain, C3HC4 (zinc finger)"/>
    <property type="match status" value="1"/>
</dbReference>
<evidence type="ECO:0000256" key="5">
    <source>
        <dbReference type="ARBA" id="ARBA00022833"/>
    </source>
</evidence>
<evidence type="ECO:0000256" key="1">
    <source>
        <dbReference type="ARBA" id="ARBA00000900"/>
    </source>
</evidence>
<comment type="caution">
    <text evidence="8">The sequence shown here is derived from an EMBL/GenBank/DDBJ whole genome shotgun (WGS) entry which is preliminary data.</text>
</comment>
<dbReference type="Pfam" id="PF13639">
    <property type="entry name" value="zf-RING_2"/>
    <property type="match status" value="1"/>
</dbReference>
<evidence type="ECO:0000256" key="4">
    <source>
        <dbReference type="ARBA" id="ARBA00022771"/>
    </source>
</evidence>
<evidence type="ECO:0000256" key="2">
    <source>
        <dbReference type="ARBA" id="ARBA00012483"/>
    </source>
</evidence>
<protein>
    <recommendedName>
        <fullName evidence="2">RING-type E3 ubiquitin transferase</fullName>
        <ecNumber evidence="2">2.3.2.27</ecNumber>
    </recommendedName>
</protein>
<evidence type="ECO:0000256" key="6">
    <source>
        <dbReference type="PROSITE-ProRule" id="PRU00175"/>
    </source>
</evidence>
<accession>A0A2P6SJ57</accession>
<proteinExistence type="predicted"/>
<dbReference type="Proteomes" id="UP000238479">
    <property type="component" value="Chromosome 1"/>
</dbReference>
<keyword evidence="4 6" id="KW-0863">Zinc-finger</keyword>
<dbReference type="Gramene" id="PRQ58696">
    <property type="protein sequence ID" value="PRQ58696"/>
    <property type="gene ID" value="RchiOBHm_Chr1g0362131"/>
</dbReference>
<comment type="catalytic activity">
    <reaction evidence="1">
        <text>S-ubiquitinyl-[E2 ubiquitin-conjugating enzyme]-L-cysteine + [acceptor protein]-L-lysine = [E2 ubiquitin-conjugating enzyme]-L-cysteine + N(6)-ubiquitinyl-[acceptor protein]-L-lysine.</text>
        <dbReference type="EC" id="2.3.2.27"/>
    </reaction>
</comment>
<feature type="domain" description="RING-type" evidence="7">
    <location>
        <begin position="100"/>
        <end position="143"/>
    </location>
</feature>
<dbReference type="PANTHER" id="PTHR15710:SF229">
    <property type="entry name" value="E3 UBIQUITIN-PROTEIN LIGASE RNF181-LIKE"/>
    <property type="match status" value="1"/>
</dbReference>
<keyword evidence="9" id="KW-1185">Reference proteome</keyword>
<reference evidence="8 9" key="1">
    <citation type="journal article" date="2018" name="Nat. Genet.">
        <title>The Rosa genome provides new insights in the design of modern roses.</title>
        <authorList>
            <person name="Bendahmane M."/>
        </authorList>
    </citation>
    <scope>NUCLEOTIDE SEQUENCE [LARGE SCALE GENOMIC DNA]</scope>
    <source>
        <strain evidence="9">cv. Old Blush</strain>
    </source>
</reference>
<organism evidence="8 9">
    <name type="scientific">Rosa chinensis</name>
    <name type="common">China rose</name>
    <dbReference type="NCBI Taxonomy" id="74649"/>
    <lineage>
        <taxon>Eukaryota</taxon>
        <taxon>Viridiplantae</taxon>
        <taxon>Streptophyta</taxon>
        <taxon>Embryophyta</taxon>
        <taxon>Tracheophyta</taxon>
        <taxon>Spermatophyta</taxon>
        <taxon>Magnoliopsida</taxon>
        <taxon>eudicotyledons</taxon>
        <taxon>Gunneridae</taxon>
        <taxon>Pentapetalae</taxon>
        <taxon>rosids</taxon>
        <taxon>fabids</taxon>
        <taxon>Rosales</taxon>
        <taxon>Rosaceae</taxon>
        <taxon>Rosoideae</taxon>
        <taxon>Rosoideae incertae sedis</taxon>
        <taxon>Rosa</taxon>
    </lineage>
</organism>
<evidence type="ECO:0000313" key="9">
    <source>
        <dbReference type="Proteomes" id="UP000238479"/>
    </source>
</evidence>
<dbReference type="AlphaFoldDB" id="A0A2P6SJ57"/>
<name>A0A2P6SJ57_ROSCH</name>
<dbReference type="InterPro" id="IPR013083">
    <property type="entry name" value="Znf_RING/FYVE/PHD"/>
</dbReference>
<dbReference type="EMBL" id="PDCK01000039">
    <property type="protein sequence ID" value="PRQ58696.1"/>
    <property type="molecule type" value="Genomic_DNA"/>
</dbReference>
<dbReference type="GO" id="GO:0061630">
    <property type="term" value="F:ubiquitin protein ligase activity"/>
    <property type="evidence" value="ECO:0007669"/>
    <property type="project" value="UniProtKB-EC"/>
</dbReference>
<dbReference type="GO" id="GO:0016567">
    <property type="term" value="P:protein ubiquitination"/>
    <property type="evidence" value="ECO:0007669"/>
    <property type="project" value="TreeGrafter"/>
</dbReference>
<dbReference type="SUPFAM" id="SSF57850">
    <property type="entry name" value="RING/U-box"/>
    <property type="match status" value="1"/>
</dbReference>
<evidence type="ECO:0000259" key="7">
    <source>
        <dbReference type="PROSITE" id="PS50089"/>
    </source>
</evidence>
<evidence type="ECO:0000256" key="3">
    <source>
        <dbReference type="ARBA" id="ARBA00022723"/>
    </source>
</evidence>
<dbReference type="PANTHER" id="PTHR15710">
    <property type="entry name" value="E3 UBIQUITIN-PROTEIN LIGASE PRAJA"/>
    <property type="match status" value="1"/>
</dbReference>
<gene>
    <name evidence="8" type="ORF">RchiOBHm_Chr1g0362131</name>
</gene>
<dbReference type="GO" id="GO:0008270">
    <property type="term" value="F:zinc ion binding"/>
    <property type="evidence" value="ECO:0007669"/>
    <property type="project" value="UniProtKB-KW"/>
</dbReference>
<keyword evidence="3" id="KW-0479">Metal-binding</keyword>